<dbReference type="InterPro" id="IPR013825">
    <property type="entry name" value="Topo_IA_cen_sub2"/>
</dbReference>
<dbReference type="Gene3D" id="1.10.460.10">
    <property type="entry name" value="Topoisomerase I, domain 2"/>
    <property type="match status" value="1"/>
</dbReference>
<dbReference type="AlphaFoldDB" id="A0A1S8X0T3"/>
<dbReference type="Pfam" id="PF01131">
    <property type="entry name" value="Topoisom_bac"/>
    <property type="match status" value="1"/>
</dbReference>
<keyword evidence="2" id="KW-0238">DNA-binding</keyword>
<dbReference type="GO" id="GO:0003917">
    <property type="term" value="F:DNA topoisomerase type I (single strand cut, ATP-independent) activity"/>
    <property type="evidence" value="ECO:0007669"/>
    <property type="project" value="UniProtKB-EC"/>
</dbReference>
<accession>A0A1S8X0T3</accession>
<evidence type="ECO:0000256" key="1">
    <source>
        <dbReference type="ARBA" id="ARBA00023235"/>
    </source>
</evidence>
<keyword evidence="1 2" id="KW-0413">Isomerase</keyword>
<dbReference type="GO" id="GO:0006281">
    <property type="term" value="P:DNA repair"/>
    <property type="evidence" value="ECO:0007669"/>
    <property type="project" value="TreeGrafter"/>
</dbReference>
<organism evidence="5 6">
    <name type="scientific">Opisthorchis viverrini</name>
    <name type="common">Southeast Asian liver fluke</name>
    <dbReference type="NCBI Taxonomy" id="6198"/>
    <lineage>
        <taxon>Eukaryota</taxon>
        <taxon>Metazoa</taxon>
        <taxon>Spiralia</taxon>
        <taxon>Lophotrochozoa</taxon>
        <taxon>Platyhelminthes</taxon>
        <taxon>Trematoda</taxon>
        <taxon>Digenea</taxon>
        <taxon>Opisthorchiida</taxon>
        <taxon>Opisthorchiata</taxon>
        <taxon>Opisthorchiidae</taxon>
        <taxon>Opisthorchis</taxon>
    </lineage>
</organism>
<dbReference type="InterPro" id="IPR023405">
    <property type="entry name" value="Topo_IA_core_domain"/>
</dbReference>
<evidence type="ECO:0000259" key="3">
    <source>
        <dbReference type="PROSITE" id="PS50880"/>
    </source>
</evidence>
<feature type="domain" description="Toprim" evidence="3">
    <location>
        <begin position="1"/>
        <end position="70"/>
    </location>
</feature>
<comment type="catalytic activity">
    <reaction evidence="2">
        <text>ATP-independent breakage of single-stranded DNA, followed by passage and rejoining.</text>
        <dbReference type="EC" id="5.6.2.1"/>
    </reaction>
</comment>
<dbReference type="EMBL" id="KV892745">
    <property type="protein sequence ID" value="OON20277.1"/>
    <property type="molecule type" value="Genomic_DNA"/>
</dbReference>
<comment type="similarity">
    <text evidence="2">Belongs to the type IA topoisomerase family.</text>
</comment>
<dbReference type="InterPro" id="IPR006171">
    <property type="entry name" value="TOPRIM_dom"/>
</dbReference>
<dbReference type="Proteomes" id="UP000243686">
    <property type="component" value="Unassembled WGS sequence"/>
</dbReference>
<proteinExistence type="inferred from homology"/>
<dbReference type="Pfam" id="PF01751">
    <property type="entry name" value="Toprim"/>
    <property type="match status" value="1"/>
</dbReference>
<evidence type="ECO:0000256" key="2">
    <source>
        <dbReference type="RuleBase" id="RU362092"/>
    </source>
</evidence>
<dbReference type="InterPro" id="IPR000380">
    <property type="entry name" value="Topo_IA"/>
</dbReference>
<dbReference type="PROSITE" id="PS52039">
    <property type="entry name" value="TOPO_IA_2"/>
    <property type="match status" value="1"/>
</dbReference>
<keyword evidence="6" id="KW-1185">Reference proteome</keyword>
<dbReference type="GO" id="GO:0006310">
    <property type="term" value="P:DNA recombination"/>
    <property type="evidence" value="ECO:0007669"/>
    <property type="project" value="TreeGrafter"/>
</dbReference>
<dbReference type="PRINTS" id="PR00417">
    <property type="entry name" value="PRTPISMRASEI"/>
</dbReference>
<gene>
    <name evidence="5" type="ORF">X801_03845</name>
</gene>
<dbReference type="Gene3D" id="3.40.50.140">
    <property type="match status" value="1"/>
</dbReference>
<dbReference type="GO" id="GO:0031422">
    <property type="term" value="C:RecQ family helicase-topoisomerase III complex"/>
    <property type="evidence" value="ECO:0007669"/>
    <property type="project" value="TreeGrafter"/>
</dbReference>
<dbReference type="GO" id="GO:0005634">
    <property type="term" value="C:nucleus"/>
    <property type="evidence" value="ECO:0007669"/>
    <property type="project" value="TreeGrafter"/>
</dbReference>
<protein>
    <recommendedName>
        <fullName evidence="2">DNA topoisomerase</fullName>
        <ecNumber evidence="2">5.6.2.1</ecNumber>
    </recommendedName>
</protein>
<dbReference type="PANTHER" id="PTHR11390:SF21">
    <property type="entry name" value="DNA TOPOISOMERASE 3-ALPHA"/>
    <property type="match status" value="1"/>
</dbReference>
<dbReference type="InterPro" id="IPR013497">
    <property type="entry name" value="Topo_IA_cen"/>
</dbReference>
<dbReference type="PANTHER" id="PTHR11390">
    <property type="entry name" value="PROKARYOTIC DNA TOPOISOMERASE"/>
    <property type="match status" value="1"/>
</dbReference>
<dbReference type="EC" id="5.6.2.1" evidence="2"/>
<sequence length="187" mass="21367">MHLTPWCCSTPPSVKDGEPIKETLQREVRRCNRLIIWTDCDREGENIGVEIVNVCREVTSSPSLVVESSNSPSIFLTVKPNIEVFRAKFSEITPVAITRAVNQLSVPDYRVSAAVDGRQELDLRIGAAFTRFQTLRLRRVFPRALSNQLISYGSCQFPTLGFVVERFREVDRFIPEPFWRIVGEYCN</sequence>
<dbReference type="InterPro" id="IPR003601">
    <property type="entry name" value="Topo_IA_2"/>
</dbReference>
<dbReference type="GO" id="GO:0006265">
    <property type="term" value="P:DNA topological change"/>
    <property type="evidence" value="ECO:0007669"/>
    <property type="project" value="InterPro"/>
</dbReference>
<dbReference type="GO" id="GO:0003677">
    <property type="term" value="F:DNA binding"/>
    <property type="evidence" value="ECO:0007669"/>
    <property type="project" value="UniProtKB-KW"/>
</dbReference>
<dbReference type="InterPro" id="IPR013824">
    <property type="entry name" value="Topo_IA_cen_sub1"/>
</dbReference>
<dbReference type="SMART" id="SM00436">
    <property type="entry name" value="TOP1Bc"/>
    <property type="match status" value="1"/>
</dbReference>
<keyword evidence="2" id="KW-0799">Topoisomerase</keyword>
<name>A0A1S8X0T3_OPIVI</name>
<dbReference type="PROSITE" id="PS50880">
    <property type="entry name" value="TOPRIM"/>
    <property type="match status" value="1"/>
</dbReference>
<dbReference type="SUPFAM" id="SSF56712">
    <property type="entry name" value="Prokaryotic type I DNA topoisomerase"/>
    <property type="match status" value="1"/>
</dbReference>
<evidence type="ECO:0000259" key="4">
    <source>
        <dbReference type="PROSITE" id="PS52039"/>
    </source>
</evidence>
<comment type="function">
    <text evidence="2">Introduces a single-strand break via transesterification at a target site in duplex DNA. Releases the supercoiling and torsional tension of DNA introduced during the DNA replication and transcription by transiently cleaving and rejoining one strand of the DNA duplex. The scissile phosphodiester is attacked by the catalytic tyrosine of the enzyme, resulting in the formation of a DNA-(5'-phosphotyrosyl)-enzyme intermediate and the expulsion of a 3'-OH DNA strand.</text>
</comment>
<evidence type="ECO:0000313" key="6">
    <source>
        <dbReference type="Proteomes" id="UP000243686"/>
    </source>
</evidence>
<evidence type="ECO:0000313" key="5">
    <source>
        <dbReference type="EMBL" id="OON20277.1"/>
    </source>
</evidence>
<dbReference type="Gene3D" id="2.70.20.10">
    <property type="entry name" value="Topoisomerase I, domain 3"/>
    <property type="match status" value="1"/>
</dbReference>
<reference evidence="5 6" key="1">
    <citation type="submission" date="2015-03" db="EMBL/GenBank/DDBJ databases">
        <title>Draft genome of the nematode, Opisthorchis viverrini.</title>
        <authorList>
            <person name="Mitreva M."/>
        </authorList>
    </citation>
    <scope>NUCLEOTIDE SEQUENCE [LARGE SCALE GENOMIC DNA]</scope>
    <source>
        <strain evidence="5">Khon Kaen</strain>
    </source>
</reference>
<feature type="domain" description="Topo IA-type catalytic" evidence="4">
    <location>
        <begin position="108"/>
        <end position="187"/>
    </location>
</feature>